<sequence>MMTSNAVNKEMPPEMAKLLFDSFAFAIFKDFPEGIEIGIDYSSFRTGPKFLGIKLIPRGVHFIYISYKDAPRIGFFHHFKEREIMMKKWDKKEETFIDCNLSSEEEQRIRLNLKNIDKNLGAYPFATLKKWTALSHYVDDKLVEKLNPNCGRITSQTEFVTQEQKVKQNLEESGKGFDEVDRENPNRIRFTDEAGMPVLDVDINQLISFTNIPQITIDIVDKRAGVDNSVLLNKLLQTYPKNKELECLLGEFQYSFIVFLIGQVYEGFDQWKRLLHLLCSVSADLPKHATLYDKLFLTIYHQITTCPDDFFKDIMTADNFINSTLSLLFANIEDNDQLPTPFKGKAAKTRRLFEKKFNCSFNFNDA</sequence>
<protein>
    <submittedName>
        <fullName evidence="2">Protein AAR2 homolog</fullName>
    </submittedName>
</protein>
<evidence type="ECO:0000313" key="2">
    <source>
        <dbReference type="WBParaSite" id="RSKR_0000144400.1"/>
    </source>
</evidence>
<accession>A0AC35TK03</accession>
<dbReference type="WBParaSite" id="RSKR_0000144400.1">
    <property type="protein sequence ID" value="RSKR_0000144400.1"/>
    <property type="gene ID" value="RSKR_0000144400"/>
</dbReference>
<organism evidence="1 2">
    <name type="scientific">Rhabditophanes sp. KR3021</name>
    <dbReference type="NCBI Taxonomy" id="114890"/>
    <lineage>
        <taxon>Eukaryota</taxon>
        <taxon>Metazoa</taxon>
        <taxon>Ecdysozoa</taxon>
        <taxon>Nematoda</taxon>
        <taxon>Chromadorea</taxon>
        <taxon>Rhabditida</taxon>
        <taxon>Tylenchina</taxon>
        <taxon>Panagrolaimomorpha</taxon>
        <taxon>Strongyloidoidea</taxon>
        <taxon>Alloionematidae</taxon>
        <taxon>Rhabditophanes</taxon>
    </lineage>
</organism>
<proteinExistence type="predicted"/>
<reference evidence="2" key="1">
    <citation type="submission" date="2016-11" db="UniProtKB">
        <authorList>
            <consortium name="WormBaseParasite"/>
        </authorList>
    </citation>
    <scope>IDENTIFICATION</scope>
    <source>
        <strain evidence="2">KR3021</strain>
    </source>
</reference>
<dbReference type="Proteomes" id="UP000095286">
    <property type="component" value="Unplaced"/>
</dbReference>
<evidence type="ECO:0000313" key="1">
    <source>
        <dbReference type="Proteomes" id="UP000095286"/>
    </source>
</evidence>
<name>A0AC35TK03_9BILA</name>